<feature type="non-terminal residue" evidence="1">
    <location>
        <position position="82"/>
    </location>
</feature>
<accession>A0A3N4JY47</accession>
<name>A0A3N4JY47_9PEZI</name>
<sequence length="82" mass="9504">IGKGMVDHFVNHHQGIQSKVGKSIDKQRALATDISILKEYLQRFYTLKSRYKLLSKDVWNTDEKRFTIRSGTSRTVLCCTSR</sequence>
<dbReference type="AlphaFoldDB" id="A0A3N4JY47"/>
<evidence type="ECO:0000313" key="2">
    <source>
        <dbReference type="Proteomes" id="UP000276215"/>
    </source>
</evidence>
<proteinExistence type="predicted"/>
<dbReference type="Proteomes" id="UP000276215">
    <property type="component" value="Unassembled WGS sequence"/>
</dbReference>
<evidence type="ECO:0000313" key="1">
    <source>
        <dbReference type="EMBL" id="RPB03284.1"/>
    </source>
</evidence>
<organism evidence="1 2">
    <name type="scientific">Choiromyces venosus 120613-1</name>
    <dbReference type="NCBI Taxonomy" id="1336337"/>
    <lineage>
        <taxon>Eukaryota</taxon>
        <taxon>Fungi</taxon>
        <taxon>Dikarya</taxon>
        <taxon>Ascomycota</taxon>
        <taxon>Pezizomycotina</taxon>
        <taxon>Pezizomycetes</taxon>
        <taxon>Pezizales</taxon>
        <taxon>Tuberaceae</taxon>
        <taxon>Choiromyces</taxon>
    </lineage>
</organism>
<gene>
    <name evidence="1" type="ORF">L873DRAFT_1594616</name>
</gene>
<keyword evidence="2" id="KW-1185">Reference proteome</keyword>
<reference evidence="1 2" key="1">
    <citation type="journal article" date="2018" name="Nat. Ecol. Evol.">
        <title>Pezizomycetes genomes reveal the molecular basis of ectomycorrhizal truffle lifestyle.</title>
        <authorList>
            <person name="Murat C."/>
            <person name="Payen T."/>
            <person name="Noel B."/>
            <person name="Kuo A."/>
            <person name="Morin E."/>
            <person name="Chen J."/>
            <person name="Kohler A."/>
            <person name="Krizsan K."/>
            <person name="Balestrini R."/>
            <person name="Da Silva C."/>
            <person name="Montanini B."/>
            <person name="Hainaut M."/>
            <person name="Levati E."/>
            <person name="Barry K.W."/>
            <person name="Belfiori B."/>
            <person name="Cichocki N."/>
            <person name="Clum A."/>
            <person name="Dockter R.B."/>
            <person name="Fauchery L."/>
            <person name="Guy J."/>
            <person name="Iotti M."/>
            <person name="Le Tacon F."/>
            <person name="Lindquist E.A."/>
            <person name="Lipzen A."/>
            <person name="Malagnac F."/>
            <person name="Mello A."/>
            <person name="Molinier V."/>
            <person name="Miyauchi S."/>
            <person name="Poulain J."/>
            <person name="Riccioni C."/>
            <person name="Rubini A."/>
            <person name="Sitrit Y."/>
            <person name="Splivallo R."/>
            <person name="Traeger S."/>
            <person name="Wang M."/>
            <person name="Zifcakova L."/>
            <person name="Wipf D."/>
            <person name="Zambonelli A."/>
            <person name="Paolocci F."/>
            <person name="Nowrousian M."/>
            <person name="Ottonello S."/>
            <person name="Baldrian P."/>
            <person name="Spatafora J.W."/>
            <person name="Henrissat B."/>
            <person name="Nagy L.G."/>
            <person name="Aury J.M."/>
            <person name="Wincker P."/>
            <person name="Grigoriev I.V."/>
            <person name="Bonfante P."/>
            <person name="Martin F.M."/>
        </authorList>
    </citation>
    <scope>NUCLEOTIDE SEQUENCE [LARGE SCALE GENOMIC DNA]</scope>
    <source>
        <strain evidence="1 2">120613-1</strain>
    </source>
</reference>
<dbReference type="EMBL" id="ML120363">
    <property type="protein sequence ID" value="RPB03284.1"/>
    <property type="molecule type" value="Genomic_DNA"/>
</dbReference>
<feature type="non-terminal residue" evidence="1">
    <location>
        <position position="1"/>
    </location>
</feature>
<protein>
    <submittedName>
        <fullName evidence="1">Uncharacterized protein</fullName>
    </submittedName>
</protein>